<dbReference type="SMART" id="SM00220">
    <property type="entry name" value="S_TKc"/>
    <property type="match status" value="1"/>
</dbReference>
<keyword evidence="8 12" id="KW-0067">ATP-binding</keyword>
<keyword evidence="17" id="KW-1185">Reference proteome</keyword>
<dbReference type="CDD" id="cd14663">
    <property type="entry name" value="STKc_SnRK3"/>
    <property type="match status" value="1"/>
</dbReference>
<evidence type="ECO:0000259" key="14">
    <source>
        <dbReference type="PROSITE" id="PS50011"/>
    </source>
</evidence>
<evidence type="ECO:0000256" key="11">
    <source>
        <dbReference type="ARBA" id="ARBA00058225"/>
    </source>
</evidence>
<dbReference type="FunFam" id="3.30.310.80:FF:000015">
    <property type="entry name" value="Non-specific serine/threonine protein kinase"/>
    <property type="match status" value="1"/>
</dbReference>
<keyword evidence="7" id="KW-0418">Kinase</keyword>
<dbReference type="PROSITE" id="PS50816">
    <property type="entry name" value="NAF"/>
    <property type="match status" value="1"/>
</dbReference>
<dbReference type="InterPro" id="IPR000719">
    <property type="entry name" value="Prot_kinase_dom"/>
</dbReference>
<dbReference type="SUPFAM" id="SSF56112">
    <property type="entry name" value="Protein kinase-like (PK-like)"/>
    <property type="match status" value="1"/>
</dbReference>
<dbReference type="PROSITE" id="PS00107">
    <property type="entry name" value="PROTEIN_KINASE_ATP"/>
    <property type="match status" value="1"/>
</dbReference>
<evidence type="ECO:0000256" key="12">
    <source>
        <dbReference type="PROSITE-ProRule" id="PRU10141"/>
    </source>
</evidence>
<feature type="domain" description="NAF" evidence="15">
    <location>
        <begin position="310"/>
        <end position="334"/>
    </location>
</feature>
<dbReference type="GO" id="GO:0004674">
    <property type="term" value="F:protein serine/threonine kinase activity"/>
    <property type="evidence" value="ECO:0007669"/>
    <property type="project" value="UniProtKB-KW"/>
</dbReference>
<dbReference type="PANTHER" id="PTHR43895:SF65">
    <property type="entry name" value="CBL-INTERACTING PROTEIN KINASE 21"/>
    <property type="match status" value="1"/>
</dbReference>
<dbReference type="Proteomes" id="UP001168098">
    <property type="component" value="Unassembled WGS sequence"/>
</dbReference>
<dbReference type="InterPro" id="IPR018451">
    <property type="entry name" value="NAF/FISL_domain"/>
</dbReference>
<comment type="catalytic activity">
    <reaction evidence="10">
        <text>L-seryl-[protein] + ATP = O-phospho-L-seryl-[protein] + ADP + H(+)</text>
        <dbReference type="Rhea" id="RHEA:17989"/>
        <dbReference type="Rhea" id="RHEA-COMP:9863"/>
        <dbReference type="Rhea" id="RHEA-COMP:11604"/>
        <dbReference type="ChEBI" id="CHEBI:15378"/>
        <dbReference type="ChEBI" id="CHEBI:29999"/>
        <dbReference type="ChEBI" id="CHEBI:30616"/>
        <dbReference type="ChEBI" id="CHEBI:83421"/>
        <dbReference type="ChEBI" id="CHEBI:456216"/>
        <dbReference type="EC" id="2.7.11.1"/>
    </reaction>
</comment>
<dbReference type="InterPro" id="IPR008271">
    <property type="entry name" value="Ser/Thr_kinase_AS"/>
</dbReference>
<evidence type="ECO:0000256" key="10">
    <source>
        <dbReference type="ARBA" id="ARBA00048679"/>
    </source>
</evidence>
<comment type="catalytic activity">
    <reaction evidence="9">
        <text>L-threonyl-[protein] + ATP = O-phospho-L-threonyl-[protein] + ADP + H(+)</text>
        <dbReference type="Rhea" id="RHEA:46608"/>
        <dbReference type="Rhea" id="RHEA-COMP:11060"/>
        <dbReference type="Rhea" id="RHEA-COMP:11605"/>
        <dbReference type="ChEBI" id="CHEBI:15378"/>
        <dbReference type="ChEBI" id="CHEBI:30013"/>
        <dbReference type="ChEBI" id="CHEBI:30616"/>
        <dbReference type="ChEBI" id="CHEBI:61977"/>
        <dbReference type="ChEBI" id="CHEBI:456216"/>
        <dbReference type="EC" id="2.7.11.1"/>
    </reaction>
</comment>
<dbReference type="FunFam" id="1.10.510.10:FF:000279">
    <property type="entry name" value="Non-specific serine/threonine protein kinase"/>
    <property type="match status" value="1"/>
</dbReference>
<comment type="cofactor">
    <cofactor evidence="1">
        <name>Mn(2+)</name>
        <dbReference type="ChEBI" id="CHEBI:29035"/>
    </cofactor>
</comment>
<feature type="domain" description="Protein kinase" evidence="14">
    <location>
        <begin position="19"/>
        <end position="274"/>
    </location>
</feature>
<proteinExistence type="inferred from homology"/>
<feature type="binding site" evidence="12">
    <location>
        <position position="48"/>
    </location>
    <ligand>
        <name>ATP</name>
        <dbReference type="ChEBI" id="CHEBI:30616"/>
    </ligand>
</feature>
<evidence type="ECO:0000256" key="8">
    <source>
        <dbReference type="ARBA" id="ARBA00022840"/>
    </source>
</evidence>
<dbReference type="InterPro" id="IPR017441">
    <property type="entry name" value="Protein_kinase_ATP_BS"/>
</dbReference>
<dbReference type="PANTHER" id="PTHR43895">
    <property type="entry name" value="CALCIUM/CALMODULIN-DEPENDENT PROTEIN KINASE KINASE-RELATED"/>
    <property type="match status" value="1"/>
</dbReference>
<organism evidence="16 17">
    <name type="scientific">Vitis rotundifolia</name>
    <name type="common">Muscadine grape</name>
    <dbReference type="NCBI Taxonomy" id="103349"/>
    <lineage>
        <taxon>Eukaryota</taxon>
        <taxon>Viridiplantae</taxon>
        <taxon>Streptophyta</taxon>
        <taxon>Embryophyta</taxon>
        <taxon>Tracheophyta</taxon>
        <taxon>Spermatophyta</taxon>
        <taxon>Magnoliopsida</taxon>
        <taxon>eudicotyledons</taxon>
        <taxon>Gunneridae</taxon>
        <taxon>Pentapetalae</taxon>
        <taxon>rosids</taxon>
        <taxon>Vitales</taxon>
        <taxon>Vitaceae</taxon>
        <taxon>Viteae</taxon>
        <taxon>Vitis</taxon>
    </lineage>
</organism>
<evidence type="ECO:0000256" key="4">
    <source>
        <dbReference type="ARBA" id="ARBA00022527"/>
    </source>
</evidence>
<keyword evidence="4 13" id="KW-0723">Serine/threonine-protein kinase</keyword>
<keyword evidence="5" id="KW-0808">Transferase</keyword>
<reference evidence="16 17" key="1">
    <citation type="journal article" date="2023" name="BMC Biotechnol.">
        <title>Vitis rotundifolia cv Carlos genome sequencing.</title>
        <authorList>
            <person name="Huff M."/>
            <person name="Hulse-Kemp A."/>
            <person name="Scheffler B."/>
            <person name="Youngblood R."/>
            <person name="Simpson S."/>
            <person name="Babiker E."/>
            <person name="Staton M."/>
        </authorList>
    </citation>
    <scope>NUCLEOTIDE SEQUENCE [LARGE SCALE GENOMIC DNA]</scope>
    <source>
        <tissue evidence="16">Leaf</tissue>
    </source>
</reference>
<dbReference type="FunFam" id="3.30.200.20:FF:000096">
    <property type="entry name" value="Non-specific serine/threonine protein kinase"/>
    <property type="match status" value="1"/>
</dbReference>
<sequence length="470" mass="53104">MLRKEEKRKKKKGMQLGKYELGRTLGEGNFGKVKYAKDIESGKGFAVKILEKKRILDLKIADQIKREIATLKLLKHPNVVRLHEVLASKTKIYMVLEYVTGGELFDRIASNGKLSEAEGRKLFQQLIDAVSYCHNKGVFHRDLKLENVLVDSKGNIKISDFGLSALPQHFRDDGLLHTTCGSPNYVAPEILANRGYDGSTSDVWSCGVILYVILTGYLPFDDRNLAVLYQKIFKGDAQMPKWLSPGAKNIIKRILDPKPETRITMAGIKADEWFKQQYTPAYPEEEEEDIHVDDEAFSIHEPMEAKKSPGSPNLINAFQLIGMSSCLDLSGFFEKEDVSERKIRFTSNHCPKDLLEKIENIVTEMGFRAEKKNGRLKVMQEHKCQKSFGSLSVAAEVFEISPSLYVVELRKSYGDSSVYRQVSTHSYLYHSSPSSLFLQLGLILVPLYVQLCKKLSSDLGVPTSQELLKV</sequence>
<dbReference type="GO" id="GO:0005524">
    <property type="term" value="F:ATP binding"/>
    <property type="evidence" value="ECO:0007669"/>
    <property type="project" value="UniProtKB-UniRule"/>
</dbReference>
<dbReference type="EMBL" id="JARBHA010000005">
    <property type="protein sequence ID" value="KAJ9699952.1"/>
    <property type="molecule type" value="Genomic_DNA"/>
</dbReference>
<keyword evidence="6 12" id="KW-0547">Nucleotide-binding</keyword>
<evidence type="ECO:0000256" key="9">
    <source>
        <dbReference type="ARBA" id="ARBA00047899"/>
    </source>
</evidence>
<gene>
    <name evidence="16" type="ORF">PVL29_005682</name>
</gene>
<evidence type="ECO:0000313" key="16">
    <source>
        <dbReference type="EMBL" id="KAJ9699952.1"/>
    </source>
</evidence>
<dbReference type="CDD" id="cd12195">
    <property type="entry name" value="CIPK_C"/>
    <property type="match status" value="1"/>
</dbReference>
<evidence type="ECO:0000256" key="3">
    <source>
        <dbReference type="ARBA" id="ARBA00012513"/>
    </source>
</evidence>
<dbReference type="GO" id="GO:0007165">
    <property type="term" value="P:signal transduction"/>
    <property type="evidence" value="ECO:0007669"/>
    <property type="project" value="InterPro"/>
</dbReference>
<protein>
    <recommendedName>
        <fullName evidence="3">non-specific serine/threonine protein kinase</fullName>
        <ecNumber evidence="3">2.7.11.1</ecNumber>
    </recommendedName>
</protein>
<dbReference type="PROSITE" id="PS00108">
    <property type="entry name" value="PROTEIN_KINASE_ST"/>
    <property type="match status" value="1"/>
</dbReference>
<dbReference type="Pfam" id="PF03822">
    <property type="entry name" value="NAF"/>
    <property type="match status" value="1"/>
</dbReference>
<comment type="function">
    <text evidence="11">CIPK serine-threonine protein kinases interact with CBL proteins. Binding of a CBL protein to the regulatory NAF domain of CIPK protein lead to the activation of the kinase in a calcium-dependent manner.</text>
</comment>
<evidence type="ECO:0000256" key="6">
    <source>
        <dbReference type="ARBA" id="ARBA00022741"/>
    </source>
</evidence>
<evidence type="ECO:0000256" key="13">
    <source>
        <dbReference type="RuleBase" id="RU000304"/>
    </source>
</evidence>
<accession>A0AA39DZU3</accession>
<dbReference type="Pfam" id="PF00069">
    <property type="entry name" value="Pkinase"/>
    <property type="match status" value="1"/>
</dbReference>
<dbReference type="InterPro" id="IPR011009">
    <property type="entry name" value="Kinase-like_dom_sf"/>
</dbReference>
<evidence type="ECO:0000259" key="15">
    <source>
        <dbReference type="PROSITE" id="PS50816"/>
    </source>
</evidence>
<evidence type="ECO:0000256" key="5">
    <source>
        <dbReference type="ARBA" id="ARBA00022679"/>
    </source>
</evidence>
<dbReference type="PROSITE" id="PS50011">
    <property type="entry name" value="PROTEIN_KINASE_DOM"/>
    <property type="match status" value="1"/>
</dbReference>
<evidence type="ECO:0000256" key="1">
    <source>
        <dbReference type="ARBA" id="ARBA00001936"/>
    </source>
</evidence>
<evidence type="ECO:0000313" key="17">
    <source>
        <dbReference type="Proteomes" id="UP001168098"/>
    </source>
</evidence>
<evidence type="ECO:0000256" key="2">
    <source>
        <dbReference type="ARBA" id="ARBA00006234"/>
    </source>
</evidence>
<dbReference type="InterPro" id="IPR004041">
    <property type="entry name" value="NAF_dom"/>
</dbReference>
<dbReference type="EC" id="2.7.11.1" evidence="3"/>
<name>A0AA39DZU3_VITRO</name>
<dbReference type="AlphaFoldDB" id="A0AA39DZU3"/>
<dbReference type="Gene3D" id="3.30.310.80">
    <property type="entry name" value="Kinase associated domain 1, KA1"/>
    <property type="match status" value="1"/>
</dbReference>
<comment type="caution">
    <text evidence="16">The sequence shown here is derived from an EMBL/GenBank/DDBJ whole genome shotgun (WGS) entry which is preliminary data.</text>
</comment>
<comment type="similarity">
    <text evidence="2">Belongs to the protein kinase superfamily. CAMK Ser/Thr protein kinase family. SNF1 subfamily.</text>
</comment>
<dbReference type="Gene3D" id="1.10.510.10">
    <property type="entry name" value="Transferase(Phosphotransferase) domain 1"/>
    <property type="match status" value="1"/>
</dbReference>
<evidence type="ECO:0000256" key="7">
    <source>
        <dbReference type="ARBA" id="ARBA00022777"/>
    </source>
</evidence>